<feature type="compositionally biased region" description="Basic and acidic residues" evidence="1">
    <location>
        <begin position="79"/>
        <end position="158"/>
    </location>
</feature>
<keyword evidence="3" id="KW-1185">Reference proteome</keyword>
<dbReference type="AlphaFoldDB" id="A0AAV4N362"/>
<proteinExistence type="predicted"/>
<gene>
    <name evidence="2" type="ORF">CEXT_714131</name>
</gene>
<reference evidence="2 3" key="1">
    <citation type="submission" date="2021-06" db="EMBL/GenBank/DDBJ databases">
        <title>Caerostris extrusa draft genome.</title>
        <authorList>
            <person name="Kono N."/>
            <person name="Arakawa K."/>
        </authorList>
    </citation>
    <scope>NUCLEOTIDE SEQUENCE [LARGE SCALE GENOMIC DNA]</scope>
</reference>
<evidence type="ECO:0000313" key="3">
    <source>
        <dbReference type="Proteomes" id="UP001054945"/>
    </source>
</evidence>
<sequence length="196" mass="23434">MANTQRQPNSKRNRDVPERDRDSSKPPSHSYYYSPTTPPPSSRIRQPTRSRKKQDRQPQGEMNLDNQLGQGKKPGHLLGQEKKLDNRQEQEEKPDHQLEQEKKPDHQPEQENKPDHQPEQGKKLDHRLEQEEKPDLQPEQEKKPDHQLEREHDNQAEMKDIMTDQDLLKELTFETQLKKFLILEEHPFHQMREELI</sequence>
<feature type="region of interest" description="Disordered" evidence="1">
    <location>
        <begin position="1"/>
        <end position="158"/>
    </location>
</feature>
<dbReference type="EMBL" id="BPLR01020477">
    <property type="protein sequence ID" value="GIX79255.1"/>
    <property type="molecule type" value="Genomic_DNA"/>
</dbReference>
<evidence type="ECO:0000256" key="1">
    <source>
        <dbReference type="SAM" id="MobiDB-lite"/>
    </source>
</evidence>
<evidence type="ECO:0000313" key="2">
    <source>
        <dbReference type="EMBL" id="GIX79255.1"/>
    </source>
</evidence>
<organism evidence="2 3">
    <name type="scientific">Caerostris extrusa</name>
    <name type="common">Bark spider</name>
    <name type="synonym">Caerostris bankana</name>
    <dbReference type="NCBI Taxonomy" id="172846"/>
    <lineage>
        <taxon>Eukaryota</taxon>
        <taxon>Metazoa</taxon>
        <taxon>Ecdysozoa</taxon>
        <taxon>Arthropoda</taxon>
        <taxon>Chelicerata</taxon>
        <taxon>Arachnida</taxon>
        <taxon>Araneae</taxon>
        <taxon>Araneomorphae</taxon>
        <taxon>Entelegynae</taxon>
        <taxon>Araneoidea</taxon>
        <taxon>Araneidae</taxon>
        <taxon>Caerostris</taxon>
    </lineage>
</organism>
<name>A0AAV4N362_CAEEX</name>
<feature type="compositionally biased region" description="Basic and acidic residues" evidence="1">
    <location>
        <begin position="12"/>
        <end position="24"/>
    </location>
</feature>
<feature type="compositionally biased region" description="Polar residues" evidence="1">
    <location>
        <begin position="1"/>
        <end position="10"/>
    </location>
</feature>
<feature type="compositionally biased region" description="Low complexity" evidence="1">
    <location>
        <begin position="25"/>
        <end position="35"/>
    </location>
</feature>
<dbReference type="Proteomes" id="UP001054945">
    <property type="component" value="Unassembled WGS sequence"/>
</dbReference>
<protein>
    <submittedName>
        <fullName evidence="2">Uncharacterized protein</fullName>
    </submittedName>
</protein>
<accession>A0AAV4N362</accession>
<comment type="caution">
    <text evidence="2">The sequence shown here is derived from an EMBL/GenBank/DDBJ whole genome shotgun (WGS) entry which is preliminary data.</text>
</comment>